<evidence type="ECO:0000313" key="9">
    <source>
        <dbReference type="RefSeq" id="XP_030983347.1"/>
    </source>
</evidence>
<protein>
    <submittedName>
        <fullName evidence="9">Uncharacterized protein</fullName>
    </submittedName>
</protein>
<dbReference type="GO" id="GO:0005524">
    <property type="term" value="F:ATP binding"/>
    <property type="evidence" value="ECO:0007669"/>
    <property type="project" value="InterPro"/>
</dbReference>
<dbReference type="GO" id="GO:0007094">
    <property type="term" value="P:mitotic spindle assembly checkpoint signaling"/>
    <property type="evidence" value="ECO:0007669"/>
    <property type="project" value="InterPro"/>
</dbReference>
<reference evidence="9" key="2">
    <citation type="submission" date="2019-10" db="EMBL/GenBank/DDBJ databases">
        <authorList>
            <consortium name="NCBI Genome Project"/>
        </authorList>
    </citation>
    <scope>NUCLEOTIDE SEQUENCE</scope>
    <source>
        <strain evidence="9">NI907</strain>
    </source>
</reference>
<feature type="compositionally biased region" description="Acidic residues" evidence="5">
    <location>
        <begin position="759"/>
        <end position="769"/>
    </location>
</feature>
<dbReference type="GO" id="GO:0005634">
    <property type="term" value="C:nucleus"/>
    <property type="evidence" value="ECO:0007669"/>
    <property type="project" value="TreeGrafter"/>
</dbReference>
<gene>
    <name evidence="9" type="ORF">PgNI_03097</name>
</gene>
<feature type="region of interest" description="Disordered" evidence="5">
    <location>
        <begin position="203"/>
        <end position="292"/>
    </location>
</feature>
<name>A0A6P8B812_PYRGI</name>
<dbReference type="InterPro" id="IPR015661">
    <property type="entry name" value="Bub1/Mad3"/>
</dbReference>
<dbReference type="InterPro" id="IPR000719">
    <property type="entry name" value="Prot_kinase_dom"/>
</dbReference>
<dbReference type="SUPFAM" id="SSF56112">
    <property type="entry name" value="Protein kinase-like (PK-like)"/>
    <property type="match status" value="1"/>
</dbReference>
<dbReference type="CDD" id="cd13981">
    <property type="entry name" value="STKc_Bub1_BubR1"/>
    <property type="match status" value="1"/>
</dbReference>
<proteinExistence type="predicted"/>
<feature type="domain" description="BUB1 N-terminal" evidence="7">
    <location>
        <begin position="63"/>
        <end position="225"/>
    </location>
</feature>
<reference evidence="9" key="1">
    <citation type="journal article" date="2019" name="Mol. Biol. Evol.">
        <title>Blast fungal genomes show frequent chromosomal changes, gene gains and losses, and effector gene turnover.</title>
        <authorList>
            <person name="Gomez Luciano L.B."/>
            <person name="Jason Tsai I."/>
            <person name="Chuma I."/>
            <person name="Tosa Y."/>
            <person name="Chen Y.H."/>
            <person name="Li J.Y."/>
            <person name="Li M.Y."/>
            <person name="Jade Lu M.Y."/>
            <person name="Nakayashiki H."/>
            <person name="Li W.H."/>
        </authorList>
    </citation>
    <scope>NUCLEOTIDE SEQUENCE</scope>
    <source>
        <strain evidence="9">NI907</strain>
    </source>
</reference>
<feature type="compositionally biased region" description="Acidic residues" evidence="5">
    <location>
        <begin position="669"/>
        <end position="686"/>
    </location>
</feature>
<keyword evidence="2" id="KW-0158">Chromosome</keyword>
<feature type="compositionally biased region" description="Basic and acidic residues" evidence="5">
    <location>
        <begin position="396"/>
        <end position="416"/>
    </location>
</feature>
<evidence type="ECO:0000259" key="7">
    <source>
        <dbReference type="PROSITE" id="PS51489"/>
    </source>
</evidence>
<dbReference type="GO" id="GO:0004672">
    <property type="term" value="F:protein kinase activity"/>
    <property type="evidence" value="ECO:0007669"/>
    <property type="project" value="InterPro"/>
</dbReference>
<feature type="compositionally biased region" description="Basic and acidic residues" evidence="5">
    <location>
        <begin position="439"/>
        <end position="460"/>
    </location>
</feature>
<dbReference type="InterPro" id="IPR011009">
    <property type="entry name" value="Kinase-like_dom_sf"/>
</dbReference>
<feature type="region of interest" description="Disordered" evidence="5">
    <location>
        <begin position="439"/>
        <end position="468"/>
    </location>
</feature>
<sequence length="1247" mass="138492">MGDSEDLINFDVIEGQKENIQSLPGGRSAKKLAGLFAPSPMGKSQPPTPNDTNNIHDCIRAEYEAELANAADLDDPLDVYDRYVRWTLDAYPSAQATAQSQLHVLLERATKAFIGSSQYKNDPRYLKLWLYYIKFFSDAPRETFLYVSRHGIGEGLALFYEEYAAWLEGAGRWNQAEEVYKLGIERDARPQQRLVRKLGEFEQRRAQQAGDEDDAPSSPALPTMRPALAAKMDPFGSSSAPSDPQAAQRQGAAASSSRSSKPAKSKLAIFSDADATPPPALGSREAGPQGWDTIDSLAHRKKENVMEPKSWVGETLKTGSRKPSGPKMAVFRDTSLLMKSHIPIDASQHQVTVDPRAGKRQRIVFDLRVLYPTPEIPGSELSFEEVLLARAGWLDERPETPPSVERKVPLRNENHRPSPVTSQVDLHDENAPQKLVIHRDTTRPSPSVERKVPLKGEHHRSSPVPSQVDLLDENAPQKLVIHRDTTIPLDENGAPVKPISKEGKPRKKKVMEVNETQIIKAKLDSPSRPKLLKRKGTSEPTMTMHTRAATDDIYDIFNAPIKPPTQDEEEGSADEEDYDTDGDYTSGAESGNTTRAISEAGDDDEDDDDAAEEDEAIDADDTADDKSVSEWSDFTARKHIPNLDDIGAEDQDVTRASNFTEEPSPELHPEDDENLQLETPLEDDDDPRTRTTFVPIPPEDYVPERRTYRDPVEMANNRLPFMTPITERTETDINMGSGGGNRSAFTKTPSRCRRTFPETSDDEDEDGDAEPPSSPLRDIMEDEPAPPRKALQPIVPKVVGRAALQPKSIPTKGPIIADLQCNPVEESVRAEILSKASPALTSQPRYYDHRPGKYERGAEIRKYTKALSKAKASGDKTSSLPPPPTIEFPGCEMKYMVKKELGKGAFAPVFLVENSAPDAAEPQDENAIEMGKGAFATAHSQRRHLEALKMETPPSAWEFHMMRLAHDRLGPQHRAVASLSAALEFHLYQDEGFLMLPFHPHGTLLDVVNFFRAEPSGVMDETLAMFFSIELLRTAEALHSKGLLHGDLKADNCLLRLDGPSTASDPSAGAQLSSQWRADGSGGWSSRGVTLIDFGRGIDMRAFRPDVQFVADWKTSPQDCAEMREGRPWTWQIDCHGLAGTIHCLLFGKYIETVRCDANMPGTGGRRYKVRESLKRYWQTDIWGDCFDLLLNPAAHVDAEDGAKMPVLRSMKSVRERMEAWLEGNCERGVGLKSLMGKVEAWAKGRR</sequence>
<dbReference type="PROSITE" id="PS50011">
    <property type="entry name" value="PROTEIN_KINASE_DOM"/>
    <property type="match status" value="1"/>
</dbReference>
<dbReference type="PROSITE" id="PS51489">
    <property type="entry name" value="BUB1_N"/>
    <property type="match status" value="1"/>
</dbReference>
<dbReference type="GO" id="GO:0051094">
    <property type="term" value="P:positive regulation of developmental process"/>
    <property type="evidence" value="ECO:0007669"/>
    <property type="project" value="UniProtKB-ARBA"/>
</dbReference>
<keyword evidence="4" id="KW-0137">Centromere</keyword>
<feature type="region of interest" description="Disordered" evidence="5">
    <location>
        <begin position="488"/>
        <end position="511"/>
    </location>
</feature>
<keyword evidence="8" id="KW-1185">Reference proteome</keyword>
<accession>A0A6P8B812</accession>
<feature type="compositionally biased region" description="Acidic residues" evidence="5">
    <location>
        <begin position="600"/>
        <end position="623"/>
    </location>
</feature>
<dbReference type="GO" id="GO:0051754">
    <property type="term" value="P:meiotic sister chromatid cohesion, centromeric"/>
    <property type="evidence" value="ECO:0007669"/>
    <property type="project" value="TreeGrafter"/>
</dbReference>
<keyword evidence="3" id="KW-0995">Kinetochore</keyword>
<dbReference type="Proteomes" id="UP000515153">
    <property type="component" value="Unplaced"/>
</dbReference>
<feature type="compositionally biased region" description="Low complexity" evidence="5">
    <location>
        <begin position="237"/>
        <end position="266"/>
    </location>
</feature>
<feature type="domain" description="Protein kinase" evidence="6">
    <location>
        <begin position="895"/>
        <end position="1247"/>
    </location>
</feature>
<dbReference type="KEGG" id="pgri:PgNI_03097"/>
<evidence type="ECO:0000256" key="5">
    <source>
        <dbReference type="SAM" id="MobiDB-lite"/>
    </source>
</evidence>
<feature type="region of interest" description="Disordered" evidence="5">
    <location>
        <begin position="523"/>
        <end position="707"/>
    </location>
</feature>
<dbReference type="PANTHER" id="PTHR14030">
    <property type="entry name" value="MITOTIC CHECKPOINT SERINE/THREONINE-PROTEIN KINASE BUB1"/>
    <property type="match status" value="1"/>
</dbReference>
<dbReference type="Pfam" id="PF08311">
    <property type="entry name" value="Mad3_BUB1_I"/>
    <property type="match status" value="1"/>
</dbReference>
<dbReference type="InterPro" id="IPR013212">
    <property type="entry name" value="Mad3/Bub1_I"/>
</dbReference>
<evidence type="ECO:0000256" key="4">
    <source>
        <dbReference type="ARBA" id="ARBA00023328"/>
    </source>
</evidence>
<dbReference type="SMART" id="SM00777">
    <property type="entry name" value="Mad3_BUB1_I"/>
    <property type="match status" value="1"/>
</dbReference>
<dbReference type="SMART" id="SM00220">
    <property type="entry name" value="S_TKc"/>
    <property type="match status" value="1"/>
</dbReference>
<dbReference type="InterPro" id="IPR008271">
    <property type="entry name" value="Ser/Thr_kinase_AS"/>
</dbReference>
<organism evidence="8 9">
    <name type="scientific">Pyricularia grisea</name>
    <name type="common">Crabgrass-specific blast fungus</name>
    <name type="synonym">Magnaporthe grisea</name>
    <dbReference type="NCBI Taxonomy" id="148305"/>
    <lineage>
        <taxon>Eukaryota</taxon>
        <taxon>Fungi</taxon>
        <taxon>Dikarya</taxon>
        <taxon>Ascomycota</taxon>
        <taxon>Pezizomycotina</taxon>
        <taxon>Sordariomycetes</taxon>
        <taxon>Sordariomycetidae</taxon>
        <taxon>Magnaporthales</taxon>
        <taxon>Pyriculariaceae</taxon>
        <taxon>Pyricularia</taxon>
    </lineage>
</organism>
<comment type="subcellular location">
    <subcellularLocation>
        <location evidence="1">Chromosome</location>
        <location evidence="1">Centromere</location>
        <location evidence="1">Kinetochore</location>
    </subcellularLocation>
</comment>
<evidence type="ECO:0000259" key="6">
    <source>
        <dbReference type="PROSITE" id="PS50011"/>
    </source>
</evidence>
<feature type="compositionally biased region" description="Polar residues" evidence="5">
    <location>
        <begin position="1065"/>
        <end position="1076"/>
    </location>
</feature>
<feature type="region of interest" description="Disordered" evidence="5">
    <location>
        <begin position="1065"/>
        <end position="1084"/>
    </location>
</feature>
<dbReference type="FunFam" id="1.25.40.430:FF:000003">
    <property type="entry name" value="Checkpoint serine/threonine-protein kinase BUB1"/>
    <property type="match status" value="1"/>
</dbReference>
<dbReference type="PROSITE" id="PS00108">
    <property type="entry name" value="PROTEIN_KINASE_ST"/>
    <property type="match status" value="1"/>
</dbReference>
<reference evidence="9" key="3">
    <citation type="submission" date="2025-08" db="UniProtKB">
        <authorList>
            <consortium name="RefSeq"/>
        </authorList>
    </citation>
    <scope>IDENTIFICATION</scope>
    <source>
        <strain evidence="9">NI907</strain>
    </source>
</reference>
<dbReference type="Gene3D" id="1.10.510.10">
    <property type="entry name" value="Transferase(Phosphotransferase) domain 1"/>
    <property type="match status" value="1"/>
</dbReference>
<dbReference type="GO" id="GO:0032991">
    <property type="term" value="C:protein-containing complex"/>
    <property type="evidence" value="ECO:0007669"/>
    <property type="project" value="UniProtKB-ARBA"/>
</dbReference>
<dbReference type="AlphaFoldDB" id="A0A6P8B812"/>
<feature type="region of interest" description="Disordered" evidence="5">
    <location>
        <begin position="730"/>
        <end position="794"/>
    </location>
</feature>
<feature type="region of interest" description="Disordered" evidence="5">
    <location>
        <begin position="396"/>
        <end position="424"/>
    </location>
</feature>
<evidence type="ECO:0000256" key="3">
    <source>
        <dbReference type="ARBA" id="ARBA00022838"/>
    </source>
</evidence>
<dbReference type="RefSeq" id="XP_030983347.1">
    <property type="nucleotide sequence ID" value="XM_031123151.1"/>
</dbReference>
<evidence type="ECO:0000256" key="2">
    <source>
        <dbReference type="ARBA" id="ARBA00022454"/>
    </source>
</evidence>
<evidence type="ECO:0000313" key="8">
    <source>
        <dbReference type="Proteomes" id="UP000515153"/>
    </source>
</evidence>
<evidence type="ECO:0000256" key="1">
    <source>
        <dbReference type="ARBA" id="ARBA00004629"/>
    </source>
</evidence>
<dbReference type="GO" id="GO:0000776">
    <property type="term" value="C:kinetochore"/>
    <property type="evidence" value="ECO:0007669"/>
    <property type="project" value="UniProtKB-KW"/>
</dbReference>
<dbReference type="PANTHER" id="PTHR14030:SF4">
    <property type="entry name" value="BUB1 KINASE, ISOFORM A-RELATED"/>
    <property type="match status" value="1"/>
</dbReference>
<feature type="compositionally biased region" description="Acidic residues" evidence="5">
    <location>
        <begin position="566"/>
        <end position="582"/>
    </location>
</feature>
<dbReference type="Gene3D" id="1.25.40.430">
    <property type="match status" value="1"/>
</dbReference>
<dbReference type="GeneID" id="41958062"/>